<dbReference type="STRING" id="670487.Ocepr_2020"/>
<dbReference type="KEGG" id="opr:Ocepr_2020"/>
<keyword evidence="3" id="KW-1185">Reference proteome</keyword>
<accession>E4U559</accession>
<keyword evidence="1" id="KW-0732">Signal</keyword>
<gene>
    <name evidence="2" type="ordered locus">Ocepr_2020</name>
</gene>
<reference evidence="3" key="1">
    <citation type="submission" date="2010-11" db="EMBL/GenBank/DDBJ databases">
        <title>The complete sequence of chromosome of Oceanithermus profundus DSM 14977.</title>
        <authorList>
            <consortium name="US DOE Joint Genome Institute (JGI-PGF)"/>
            <person name="Lucas S."/>
            <person name="Copeland A."/>
            <person name="Lapidus A."/>
            <person name="Bruce D."/>
            <person name="Goodwin L."/>
            <person name="Pitluck S."/>
            <person name="Kyrpides N."/>
            <person name="Mavromatis K."/>
            <person name="Pagani I."/>
            <person name="Ivanova N."/>
            <person name="Zhang X."/>
            <person name="Brettin T."/>
            <person name="Detter J.C."/>
            <person name="Tapia R."/>
            <person name="Han C."/>
            <person name="Land M."/>
            <person name="Hauser L."/>
            <person name="Markowitz V."/>
            <person name="Cheng J.-F."/>
            <person name="Hugenholtz P."/>
            <person name="Woyke T."/>
            <person name="Wu D."/>
            <person name="Tindall B."/>
            <person name="Faehnrich R."/>
            <person name="Brambilla E."/>
            <person name="Klenk H.-P."/>
            <person name="Eisen J.A."/>
        </authorList>
    </citation>
    <scope>NUCLEOTIDE SEQUENCE [LARGE SCALE GENOMIC DNA]</scope>
    <source>
        <strain evidence="3">DSM 14977 / NBRC 100410 / VKM B-2274 / 506</strain>
    </source>
</reference>
<feature type="chain" id="PRO_5003190412" description="DUF4082 domain-containing protein" evidence="1">
    <location>
        <begin position="24"/>
        <end position="174"/>
    </location>
</feature>
<reference evidence="2 3" key="2">
    <citation type="journal article" date="2011" name="Stand. Genomic Sci.">
        <title>Complete genome sequence of Oceanithermus profundus type strain (506).</title>
        <authorList>
            <person name="Pati A."/>
            <person name="Zhang X."/>
            <person name="Lapidus A."/>
            <person name="Nolan M."/>
            <person name="Lucas S."/>
            <person name="Del Rio T.G."/>
            <person name="Tice H."/>
            <person name="Cheng J.F."/>
            <person name="Tapia R."/>
            <person name="Han C."/>
            <person name="Goodwin L."/>
            <person name="Pitluck S."/>
            <person name="Liolios K."/>
            <person name="Pagani I."/>
            <person name="Ivanova N."/>
            <person name="Mavromatis K."/>
            <person name="Chen A."/>
            <person name="Palaniappan K."/>
            <person name="Hauser L."/>
            <person name="Jeffries C.D."/>
            <person name="Brambilla E.M."/>
            <person name="Rohl A."/>
            <person name="Mwirichia R."/>
            <person name="Rohde M."/>
            <person name="Tindall B.J."/>
            <person name="Sikorski J."/>
            <person name="Wirth R."/>
            <person name="Goker M."/>
            <person name="Woyke T."/>
            <person name="Detter J.C."/>
            <person name="Bristow J."/>
            <person name="Eisen J.A."/>
            <person name="Markowitz V."/>
            <person name="Hugenholtz P."/>
            <person name="Kyrpides N.C."/>
            <person name="Klenk H.P."/>
            <person name="Land M."/>
        </authorList>
    </citation>
    <scope>NUCLEOTIDE SEQUENCE [LARGE SCALE GENOMIC DNA]</scope>
    <source>
        <strain evidence="3">DSM 14977 / NBRC 100410 / VKM B-2274 / 506</strain>
    </source>
</reference>
<sequence length="174" mass="19362" precursor="true">MKAGAARSWTLLLVCLGAVLALAVRGQPADVPWPVDVAQTQVGYGFRFDQSVPRWQVFYPVHDSLRALALHVGVVGDPGKLIVEIRDAEDAVLVRFVRAVRASGWVYLPFDAPLRVHPGRPYRIYVYADRPSPNPKQRFFWSGAFVPDFCPPCTTDVSGGRPGFRYAFVVYASR</sequence>
<protein>
    <recommendedName>
        <fullName evidence="4">DUF4082 domain-containing protein</fullName>
    </recommendedName>
</protein>
<organism evidence="2 3">
    <name type="scientific">Oceanithermus profundus (strain DSM 14977 / NBRC 100410 / VKM B-2274 / 506)</name>
    <dbReference type="NCBI Taxonomy" id="670487"/>
    <lineage>
        <taxon>Bacteria</taxon>
        <taxon>Thermotogati</taxon>
        <taxon>Deinococcota</taxon>
        <taxon>Deinococci</taxon>
        <taxon>Thermales</taxon>
        <taxon>Thermaceae</taxon>
        <taxon>Oceanithermus</taxon>
    </lineage>
</organism>
<evidence type="ECO:0008006" key="4">
    <source>
        <dbReference type="Google" id="ProtNLM"/>
    </source>
</evidence>
<name>E4U559_OCEP5</name>
<feature type="signal peptide" evidence="1">
    <location>
        <begin position="1"/>
        <end position="23"/>
    </location>
</feature>
<dbReference type="Proteomes" id="UP000008722">
    <property type="component" value="Chromosome"/>
</dbReference>
<evidence type="ECO:0000256" key="1">
    <source>
        <dbReference type="SAM" id="SignalP"/>
    </source>
</evidence>
<dbReference type="AlphaFoldDB" id="E4U559"/>
<evidence type="ECO:0000313" key="3">
    <source>
        <dbReference type="Proteomes" id="UP000008722"/>
    </source>
</evidence>
<proteinExistence type="predicted"/>
<dbReference type="EMBL" id="CP002361">
    <property type="protein sequence ID" value="ADR37471.1"/>
    <property type="molecule type" value="Genomic_DNA"/>
</dbReference>
<dbReference type="RefSeq" id="WP_013458641.1">
    <property type="nucleotide sequence ID" value="NC_014761.1"/>
</dbReference>
<dbReference type="OrthoDB" id="9841814at2"/>
<dbReference type="HOGENOM" id="CLU_1538521_0_0_0"/>
<evidence type="ECO:0000313" key="2">
    <source>
        <dbReference type="EMBL" id="ADR37471.1"/>
    </source>
</evidence>